<dbReference type="Proteomes" id="UP000235672">
    <property type="component" value="Unassembled WGS sequence"/>
</dbReference>
<keyword evidence="2" id="KW-1185">Reference proteome</keyword>
<sequence length="160" mass="18297">MSGQRVQKVTNDYAAPGAKTTRKARTVYLGAFEVYTRYSTTRTATLLRDKVHIQGADLTKALVETEVNGEVTTETTLYQFGYHIGLFRMKGYNPYGESNYFAVAVHNAAPKKYRNMAKEWDLRKPDSPNRIMVFVRSNSVRFYDLKGFQAQDPALKKRPK</sequence>
<reference evidence="1 2" key="1">
    <citation type="submission" date="2016-05" db="EMBL/GenBank/DDBJ databases">
        <title>A degradative enzymes factory behind the ericoid mycorrhizal symbiosis.</title>
        <authorList>
            <consortium name="DOE Joint Genome Institute"/>
            <person name="Martino E."/>
            <person name="Morin E."/>
            <person name="Grelet G."/>
            <person name="Kuo A."/>
            <person name="Kohler A."/>
            <person name="Daghino S."/>
            <person name="Barry K."/>
            <person name="Choi C."/>
            <person name="Cichocki N."/>
            <person name="Clum A."/>
            <person name="Copeland A."/>
            <person name="Hainaut M."/>
            <person name="Haridas S."/>
            <person name="Labutti K."/>
            <person name="Lindquist E."/>
            <person name="Lipzen A."/>
            <person name="Khouja H.-R."/>
            <person name="Murat C."/>
            <person name="Ohm R."/>
            <person name="Olson A."/>
            <person name="Spatafora J."/>
            <person name="Veneault-Fourrey C."/>
            <person name="Henrissat B."/>
            <person name="Grigoriev I."/>
            <person name="Martin F."/>
            <person name="Perotto S."/>
        </authorList>
    </citation>
    <scope>NUCLEOTIDE SEQUENCE [LARGE SCALE GENOMIC DNA]</scope>
    <source>
        <strain evidence="1 2">UAMH 7357</strain>
    </source>
</reference>
<dbReference type="Gene3D" id="2.180.10.10">
    <property type="entry name" value="RHS repeat-associated core"/>
    <property type="match status" value="1"/>
</dbReference>
<protein>
    <submittedName>
        <fullName evidence="1">Uncharacterized protein</fullName>
    </submittedName>
</protein>
<dbReference type="EMBL" id="KZ613476">
    <property type="protein sequence ID" value="PMD22922.1"/>
    <property type="molecule type" value="Genomic_DNA"/>
</dbReference>
<proteinExistence type="predicted"/>
<name>A0A2J6Q9K0_9HELO</name>
<organism evidence="1 2">
    <name type="scientific">Hyaloscypha hepaticicola</name>
    <dbReference type="NCBI Taxonomy" id="2082293"/>
    <lineage>
        <taxon>Eukaryota</taxon>
        <taxon>Fungi</taxon>
        <taxon>Dikarya</taxon>
        <taxon>Ascomycota</taxon>
        <taxon>Pezizomycotina</taxon>
        <taxon>Leotiomycetes</taxon>
        <taxon>Helotiales</taxon>
        <taxon>Hyaloscyphaceae</taxon>
        <taxon>Hyaloscypha</taxon>
    </lineage>
</organism>
<evidence type="ECO:0000313" key="2">
    <source>
        <dbReference type="Proteomes" id="UP000235672"/>
    </source>
</evidence>
<gene>
    <name evidence="1" type="ORF">NA56DRAFT_717924</name>
</gene>
<dbReference type="AlphaFoldDB" id="A0A2J6Q9K0"/>
<accession>A0A2J6Q9K0</accession>
<evidence type="ECO:0000313" key="1">
    <source>
        <dbReference type="EMBL" id="PMD22922.1"/>
    </source>
</evidence>